<proteinExistence type="predicted"/>
<geneLocation type="plasmid" evidence="2 3">
    <name>pSYA3-1</name>
</geneLocation>
<sequence length="103" mass="10995">MLVWSLLSWLLYSFTDPVLAWLATSLDLVVDRGQDTAKTLGNKSAGDILAALDTSSLPGQLLGMLKSTGKGAVVVIWVIGMAVLAILPIGLSLIGRFYVRGRH</sequence>
<evidence type="ECO:0000313" key="3">
    <source>
        <dbReference type="Proteomes" id="UP000515377"/>
    </source>
</evidence>
<accession>A0A9X7UFY2</accession>
<organism evidence="2 3">
    <name type="scientific">Sphingobium yanoikuyae</name>
    <name type="common">Sphingomonas yanoikuyae</name>
    <dbReference type="NCBI Taxonomy" id="13690"/>
    <lineage>
        <taxon>Bacteria</taxon>
        <taxon>Pseudomonadati</taxon>
        <taxon>Pseudomonadota</taxon>
        <taxon>Alphaproteobacteria</taxon>
        <taxon>Sphingomonadales</taxon>
        <taxon>Sphingomonadaceae</taxon>
        <taxon>Sphingobium</taxon>
    </lineage>
</organism>
<reference evidence="2 3" key="1">
    <citation type="submission" date="2020-07" db="EMBL/GenBank/DDBJ databases">
        <title>Whole genome sequence of Sphingobium yanoikuyae A3.</title>
        <authorList>
            <person name="Han S.-S."/>
        </authorList>
    </citation>
    <scope>NUCLEOTIDE SEQUENCE [LARGE SCALE GENOMIC DNA]</scope>
    <source>
        <strain evidence="2 3">A3</strain>
        <plasmid evidence="2 3">pSYA3-1</plasmid>
    </source>
</reference>
<name>A0A9X7UFY2_SPHYA</name>
<keyword evidence="1" id="KW-0812">Transmembrane</keyword>
<keyword evidence="1" id="KW-0472">Membrane</keyword>
<protein>
    <submittedName>
        <fullName evidence="2">Uncharacterized protein</fullName>
    </submittedName>
</protein>
<dbReference type="EMBL" id="CP060124">
    <property type="protein sequence ID" value="QNG49611.1"/>
    <property type="molecule type" value="Genomic_DNA"/>
</dbReference>
<keyword evidence="1" id="KW-1133">Transmembrane helix</keyword>
<dbReference type="Proteomes" id="UP000515377">
    <property type="component" value="Plasmid pSYA3-1"/>
</dbReference>
<dbReference type="AlphaFoldDB" id="A0A9X7UFY2"/>
<evidence type="ECO:0000256" key="1">
    <source>
        <dbReference type="SAM" id="Phobius"/>
    </source>
</evidence>
<keyword evidence="2" id="KW-0614">Plasmid</keyword>
<evidence type="ECO:0000313" key="2">
    <source>
        <dbReference type="EMBL" id="QNG49611.1"/>
    </source>
</evidence>
<feature type="transmembrane region" description="Helical" evidence="1">
    <location>
        <begin position="74"/>
        <end position="99"/>
    </location>
</feature>
<gene>
    <name evidence="2" type="ORF">H3V42_32475</name>
</gene>